<evidence type="ECO:0000313" key="1">
    <source>
        <dbReference type="EMBL" id="EMD39770.1"/>
    </source>
</evidence>
<dbReference type="SUPFAM" id="SSF52047">
    <property type="entry name" value="RNI-like"/>
    <property type="match status" value="1"/>
</dbReference>
<gene>
    <name evidence="1" type="ORF">CERSUDRAFT_92257</name>
</gene>
<accession>M2R5B0</accession>
<dbReference type="EMBL" id="KB445793">
    <property type="protein sequence ID" value="EMD39770.1"/>
    <property type="molecule type" value="Genomic_DNA"/>
</dbReference>
<sequence length="369" mass="42333">MAANHLPPEVCELIIDKLSGDLQALRTCSLLGRKWLPRSRYWLFRRRINVTSSIKKRQLEDLIMKNPQTFGQYIVFLRIECRKHSDLDLPALAQMPYLEELDLCGAHWRDEAIFRQSAQHLRTLRLVDCQPTWDGLCRGLENIPQLEELIVLEGKPLFMTDISEPLRHDALPHLHTLVLDHADTPMIPHIASALFSHRGTAGLRVLNVGSATPAPARNSIWWWFDDAAPTLQYLGFTVKYRLTAADLHLERCTCLYQLDLCVSEIATAQEVLAHIAAPRLMEVRFATQVISPRPHWTALATVLSMPVFGALKHVEIRLDLRMQPDPSADLADVIRRSLLEIEKHWTLKITFGVCNHLQTMPRIRKRKQQ</sequence>
<dbReference type="Gene3D" id="3.80.10.10">
    <property type="entry name" value="Ribonuclease Inhibitor"/>
    <property type="match status" value="1"/>
</dbReference>
<dbReference type="InterPro" id="IPR032675">
    <property type="entry name" value="LRR_dom_sf"/>
</dbReference>
<evidence type="ECO:0008006" key="3">
    <source>
        <dbReference type="Google" id="ProtNLM"/>
    </source>
</evidence>
<dbReference type="OrthoDB" id="2977329at2759"/>
<proteinExistence type="predicted"/>
<organism evidence="1 2">
    <name type="scientific">Ceriporiopsis subvermispora (strain B)</name>
    <name type="common">White-rot fungus</name>
    <name type="synonym">Gelatoporia subvermispora</name>
    <dbReference type="NCBI Taxonomy" id="914234"/>
    <lineage>
        <taxon>Eukaryota</taxon>
        <taxon>Fungi</taxon>
        <taxon>Dikarya</taxon>
        <taxon>Basidiomycota</taxon>
        <taxon>Agaricomycotina</taxon>
        <taxon>Agaricomycetes</taxon>
        <taxon>Polyporales</taxon>
        <taxon>Gelatoporiaceae</taxon>
        <taxon>Gelatoporia</taxon>
    </lineage>
</organism>
<name>M2R5B0_CERS8</name>
<reference evidence="1 2" key="1">
    <citation type="journal article" date="2012" name="Proc. Natl. Acad. Sci. U.S.A.">
        <title>Comparative genomics of Ceriporiopsis subvermispora and Phanerochaete chrysosporium provide insight into selective ligninolysis.</title>
        <authorList>
            <person name="Fernandez-Fueyo E."/>
            <person name="Ruiz-Duenas F.J."/>
            <person name="Ferreira P."/>
            <person name="Floudas D."/>
            <person name="Hibbett D.S."/>
            <person name="Canessa P."/>
            <person name="Larrondo L.F."/>
            <person name="James T.Y."/>
            <person name="Seelenfreund D."/>
            <person name="Lobos S."/>
            <person name="Polanco R."/>
            <person name="Tello M."/>
            <person name="Honda Y."/>
            <person name="Watanabe T."/>
            <person name="Watanabe T."/>
            <person name="Ryu J.S."/>
            <person name="Kubicek C.P."/>
            <person name="Schmoll M."/>
            <person name="Gaskell J."/>
            <person name="Hammel K.E."/>
            <person name="St John F.J."/>
            <person name="Vanden Wymelenberg A."/>
            <person name="Sabat G."/>
            <person name="Splinter BonDurant S."/>
            <person name="Syed K."/>
            <person name="Yadav J.S."/>
            <person name="Doddapaneni H."/>
            <person name="Subramanian V."/>
            <person name="Lavin J.L."/>
            <person name="Oguiza J.A."/>
            <person name="Perez G."/>
            <person name="Pisabarro A.G."/>
            <person name="Ramirez L."/>
            <person name="Santoyo F."/>
            <person name="Master E."/>
            <person name="Coutinho P.M."/>
            <person name="Henrissat B."/>
            <person name="Lombard V."/>
            <person name="Magnuson J.K."/>
            <person name="Kuees U."/>
            <person name="Hori C."/>
            <person name="Igarashi K."/>
            <person name="Samejima M."/>
            <person name="Held B.W."/>
            <person name="Barry K.W."/>
            <person name="LaButti K.M."/>
            <person name="Lapidus A."/>
            <person name="Lindquist E.A."/>
            <person name="Lucas S.M."/>
            <person name="Riley R."/>
            <person name="Salamov A.A."/>
            <person name="Hoffmeister D."/>
            <person name="Schwenk D."/>
            <person name="Hadar Y."/>
            <person name="Yarden O."/>
            <person name="de Vries R.P."/>
            <person name="Wiebenga A."/>
            <person name="Stenlid J."/>
            <person name="Eastwood D."/>
            <person name="Grigoriev I.V."/>
            <person name="Berka R.M."/>
            <person name="Blanchette R.A."/>
            <person name="Kersten P."/>
            <person name="Martinez A.T."/>
            <person name="Vicuna R."/>
            <person name="Cullen D."/>
        </authorList>
    </citation>
    <scope>NUCLEOTIDE SEQUENCE [LARGE SCALE GENOMIC DNA]</scope>
    <source>
        <strain evidence="1 2">B</strain>
    </source>
</reference>
<dbReference type="AlphaFoldDB" id="M2R5B0"/>
<evidence type="ECO:0000313" key="2">
    <source>
        <dbReference type="Proteomes" id="UP000016930"/>
    </source>
</evidence>
<protein>
    <recommendedName>
        <fullName evidence="3">F-box domain-containing protein</fullName>
    </recommendedName>
</protein>
<dbReference type="HOGENOM" id="CLU_750048_0_0_1"/>
<keyword evidence="2" id="KW-1185">Reference proteome</keyword>
<dbReference type="Proteomes" id="UP000016930">
    <property type="component" value="Unassembled WGS sequence"/>
</dbReference>